<dbReference type="SUPFAM" id="SSF52833">
    <property type="entry name" value="Thioredoxin-like"/>
    <property type="match status" value="1"/>
</dbReference>
<organism evidence="3 4">
    <name type="scientific">Chromobacterium phragmitis</name>
    <dbReference type="NCBI Taxonomy" id="2202141"/>
    <lineage>
        <taxon>Bacteria</taxon>
        <taxon>Pseudomonadati</taxon>
        <taxon>Pseudomonadota</taxon>
        <taxon>Betaproteobacteria</taxon>
        <taxon>Neisseriales</taxon>
        <taxon>Chromobacteriaceae</taxon>
        <taxon>Chromobacterium</taxon>
    </lineage>
</organism>
<gene>
    <name evidence="3" type="ORF">ABI908_24145</name>
</gene>
<proteinExistence type="predicted"/>
<dbReference type="EMBL" id="JBDXMI010000015">
    <property type="protein sequence ID" value="MEO9387190.1"/>
    <property type="molecule type" value="Genomic_DNA"/>
</dbReference>
<dbReference type="InterPro" id="IPR013766">
    <property type="entry name" value="Thioredoxin_domain"/>
</dbReference>
<dbReference type="PROSITE" id="PS00194">
    <property type="entry name" value="THIOREDOXIN_1"/>
    <property type="match status" value="1"/>
</dbReference>
<evidence type="ECO:0000256" key="1">
    <source>
        <dbReference type="ARBA" id="ARBA00023284"/>
    </source>
</evidence>
<dbReference type="Proteomes" id="UP001462502">
    <property type="component" value="Unassembled WGS sequence"/>
</dbReference>
<dbReference type="InterPro" id="IPR017937">
    <property type="entry name" value="Thioredoxin_CS"/>
</dbReference>
<comment type="caution">
    <text evidence="3">The sequence shown here is derived from an EMBL/GenBank/DDBJ whole genome shotgun (WGS) entry which is preliminary data.</text>
</comment>
<sequence length="94" mass="10305">MKNKIDGVGVEVVKFSTSWCGPCKSYAPVFQKAAEALLGDYSFAEVLPEDVDFRSYGVANVPTTIVFVDGFEQGRKQGAMMTTEQIKQFVEASL</sequence>
<accession>A0ABV0J2Y8</accession>
<dbReference type="PROSITE" id="PS51352">
    <property type="entry name" value="THIOREDOXIN_2"/>
    <property type="match status" value="1"/>
</dbReference>
<dbReference type="Pfam" id="PF00085">
    <property type="entry name" value="Thioredoxin"/>
    <property type="match status" value="1"/>
</dbReference>
<evidence type="ECO:0000259" key="2">
    <source>
        <dbReference type="PROSITE" id="PS51352"/>
    </source>
</evidence>
<dbReference type="InterPro" id="IPR036249">
    <property type="entry name" value="Thioredoxin-like_sf"/>
</dbReference>
<keyword evidence="4" id="KW-1185">Reference proteome</keyword>
<keyword evidence="1" id="KW-0676">Redox-active center</keyword>
<name>A0ABV0J2Y8_9NEIS</name>
<dbReference type="CDD" id="cd02947">
    <property type="entry name" value="TRX_family"/>
    <property type="match status" value="1"/>
</dbReference>
<evidence type="ECO:0000313" key="3">
    <source>
        <dbReference type="EMBL" id="MEO9387190.1"/>
    </source>
</evidence>
<reference evidence="3 4" key="1">
    <citation type="submission" date="2024-05" db="EMBL/GenBank/DDBJ databases">
        <authorList>
            <person name="De Oliveira J.P."/>
            <person name="Noriler S.A."/>
            <person name="De Oliveira A.G."/>
            <person name="Sipoli D.S."/>
        </authorList>
    </citation>
    <scope>NUCLEOTIDE SEQUENCE [LARGE SCALE GENOMIC DNA]</scope>
    <source>
        <strain evidence="3 4">LABIM192</strain>
    </source>
</reference>
<dbReference type="RefSeq" id="WP_347937982.1">
    <property type="nucleotide sequence ID" value="NZ_JBDXMI010000015.1"/>
</dbReference>
<protein>
    <submittedName>
        <fullName evidence="3">Thioredoxin family protein</fullName>
    </submittedName>
</protein>
<evidence type="ECO:0000313" key="4">
    <source>
        <dbReference type="Proteomes" id="UP001462502"/>
    </source>
</evidence>
<dbReference type="Gene3D" id="3.40.30.10">
    <property type="entry name" value="Glutaredoxin"/>
    <property type="match status" value="1"/>
</dbReference>
<feature type="domain" description="Thioredoxin" evidence="2">
    <location>
        <begin position="1"/>
        <end position="94"/>
    </location>
</feature>